<dbReference type="Proteomes" id="UP000216998">
    <property type="component" value="Unassembled WGS sequence"/>
</dbReference>
<dbReference type="RefSeq" id="WP_094458120.1">
    <property type="nucleotide sequence ID" value="NZ_NOXU01000032.1"/>
</dbReference>
<protein>
    <recommendedName>
        <fullName evidence="3">DUF3168 domain-containing protein</fullName>
    </recommendedName>
</protein>
<reference evidence="1 2" key="1">
    <citation type="submission" date="2017-07" db="EMBL/GenBank/DDBJ databases">
        <title>Niveispirillum cyanobacteriorum sp. nov., isolated from cyanobacterial aggregates in a eutrophic lake.</title>
        <authorList>
            <person name="Cai H."/>
        </authorList>
    </citation>
    <scope>NUCLEOTIDE SEQUENCE [LARGE SCALE GENOMIC DNA]</scope>
    <source>
        <strain evidence="2">TH1-14</strain>
    </source>
</reference>
<accession>A0A255YQH8</accession>
<dbReference type="AlphaFoldDB" id="A0A255YQH8"/>
<dbReference type="OrthoDB" id="8420085at2"/>
<evidence type="ECO:0000313" key="1">
    <source>
        <dbReference type="EMBL" id="OYQ31441.1"/>
    </source>
</evidence>
<proteinExistence type="predicted"/>
<dbReference type="EMBL" id="NOXU01000032">
    <property type="protein sequence ID" value="OYQ31441.1"/>
    <property type="molecule type" value="Genomic_DNA"/>
</dbReference>
<sequence length="150" mass="15316">MTATVPHIRSQVRDAIVGALTSGVPVAGTVEASRAYPLADTAYPAALVYVTGERVSTGSAGRPGSRMLTRTVLVTIVGASRGDDGEDAAEAVAADVEVRLFADVTLGGIAADLQLTGAEKAITSEGDRLTHSVSATYEVDIVAREGSTTK</sequence>
<comment type="caution">
    <text evidence="1">The sequence shown here is derived from an EMBL/GenBank/DDBJ whole genome shotgun (WGS) entry which is preliminary data.</text>
</comment>
<gene>
    <name evidence="1" type="ORF">CHU95_20025</name>
</gene>
<keyword evidence="2" id="KW-1185">Reference proteome</keyword>
<name>A0A255YQH8_9PROT</name>
<evidence type="ECO:0000313" key="2">
    <source>
        <dbReference type="Proteomes" id="UP000216998"/>
    </source>
</evidence>
<organism evidence="1 2">
    <name type="scientific">Niveispirillum lacus</name>
    <dbReference type="NCBI Taxonomy" id="1981099"/>
    <lineage>
        <taxon>Bacteria</taxon>
        <taxon>Pseudomonadati</taxon>
        <taxon>Pseudomonadota</taxon>
        <taxon>Alphaproteobacteria</taxon>
        <taxon>Rhodospirillales</taxon>
        <taxon>Azospirillaceae</taxon>
        <taxon>Niveispirillum</taxon>
    </lineage>
</organism>
<evidence type="ECO:0008006" key="3">
    <source>
        <dbReference type="Google" id="ProtNLM"/>
    </source>
</evidence>